<reference evidence="13 14" key="1">
    <citation type="journal article" date="2019" name="New Phytol.">
        <title>Comparative genomics reveals unique wood-decay strategies and fruiting body development in the Schizophyllaceae.</title>
        <authorList>
            <person name="Almasi E."/>
            <person name="Sahu N."/>
            <person name="Krizsan K."/>
            <person name="Balint B."/>
            <person name="Kovacs G.M."/>
            <person name="Kiss B."/>
            <person name="Cseklye J."/>
            <person name="Drula E."/>
            <person name="Henrissat B."/>
            <person name="Nagy I."/>
            <person name="Chovatia M."/>
            <person name="Adam C."/>
            <person name="LaButti K."/>
            <person name="Lipzen A."/>
            <person name="Riley R."/>
            <person name="Grigoriev I.V."/>
            <person name="Nagy L.G."/>
        </authorList>
    </citation>
    <scope>NUCLEOTIDE SEQUENCE [LARGE SCALE GENOMIC DNA]</scope>
    <source>
        <strain evidence="13 14">NL-1724</strain>
    </source>
</reference>
<dbReference type="Pfam" id="PF22810">
    <property type="entry name" value="LPMO_AA14"/>
    <property type="match status" value="1"/>
</dbReference>
<feature type="signal peptide" evidence="12">
    <location>
        <begin position="1"/>
        <end position="24"/>
    </location>
</feature>
<gene>
    <name evidence="13" type="ORF">BD626DRAFT_504571</name>
</gene>
<sequence length="300" mass="33215">MDSPLRTLTMLASILFLLVRPATAHVAAWHKSMWCLNGTTPGVDNPNNREPGTPLYNLMYEDWWFHHINKCDEFPPAEGDFLDLPANGHFTIEHATDRAFTSLSYDGGMAGVYIDGKDHLDGLDGEGECIKVPNIHAQNESMAAGTAFAISYESELSKVNTDNLVVFTVLYNTPWRRLATYEVPNLPACPEEGCICAWGWIAEGCGQPNMYMLGFRCRVTGEPGHLPLAAPQSPLYCTDDKAASESALRKNPRCVKGAKKFLSWQQKSGNTVPENEWANKHTALLQFPGYNARMGFRNGA</sequence>
<comment type="similarity">
    <text evidence="11">Belongs to the polysaccharide monooxygenase AA14 family.</text>
</comment>
<evidence type="ECO:0000256" key="11">
    <source>
        <dbReference type="ARBA" id="ARBA00046340"/>
    </source>
</evidence>
<comment type="subcellular location">
    <subcellularLocation>
        <location evidence="2">Secreted</location>
    </subcellularLocation>
</comment>
<name>A0A550C713_9AGAR</name>
<accession>A0A550C713</accession>
<evidence type="ECO:0000256" key="5">
    <source>
        <dbReference type="ARBA" id="ARBA00022729"/>
    </source>
</evidence>
<keyword evidence="3" id="KW-0964">Secreted</keyword>
<evidence type="ECO:0000256" key="7">
    <source>
        <dbReference type="ARBA" id="ARBA00023008"/>
    </source>
</evidence>
<evidence type="ECO:0000256" key="4">
    <source>
        <dbReference type="ARBA" id="ARBA00022723"/>
    </source>
</evidence>
<evidence type="ECO:0000256" key="10">
    <source>
        <dbReference type="ARBA" id="ARBA00023180"/>
    </source>
</evidence>
<dbReference type="GO" id="GO:0004497">
    <property type="term" value="F:monooxygenase activity"/>
    <property type="evidence" value="ECO:0007669"/>
    <property type="project" value="UniProtKB-KW"/>
</dbReference>
<keyword evidence="14" id="KW-1185">Reference proteome</keyword>
<feature type="chain" id="PRO_5022212809" evidence="12">
    <location>
        <begin position="25"/>
        <end position="300"/>
    </location>
</feature>
<dbReference type="OrthoDB" id="2019572at2759"/>
<dbReference type="Proteomes" id="UP000320762">
    <property type="component" value="Unassembled WGS sequence"/>
</dbReference>
<evidence type="ECO:0000256" key="1">
    <source>
        <dbReference type="ARBA" id="ARBA00001973"/>
    </source>
</evidence>
<organism evidence="13 14">
    <name type="scientific">Schizophyllum amplum</name>
    <dbReference type="NCBI Taxonomy" id="97359"/>
    <lineage>
        <taxon>Eukaryota</taxon>
        <taxon>Fungi</taxon>
        <taxon>Dikarya</taxon>
        <taxon>Basidiomycota</taxon>
        <taxon>Agaricomycotina</taxon>
        <taxon>Agaricomycetes</taxon>
        <taxon>Agaricomycetidae</taxon>
        <taxon>Agaricales</taxon>
        <taxon>Schizophyllaceae</taxon>
        <taxon>Schizophyllum</taxon>
    </lineage>
</organism>
<proteinExistence type="inferred from homology"/>
<keyword evidence="5 12" id="KW-0732">Signal</keyword>
<comment type="caution">
    <text evidence="13">The sequence shown here is derived from an EMBL/GenBank/DDBJ whole genome shotgun (WGS) entry which is preliminary data.</text>
</comment>
<evidence type="ECO:0000256" key="3">
    <source>
        <dbReference type="ARBA" id="ARBA00022525"/>
    </source>
</evidence>
<evidence type="ECO:0000313" key="13">
    <source>
        <dbReference type="EMBL" id="TRM60588.1"/>
    </source>
</evidence>
<dbReference type="GO" id="GO:0005576">
    <property type="term" value="C:extracellular region"/>
    <property type="evidence" value="ECO:0007669"/>
    <property type="project" value="UniProtKB-SubCell"/>
</dbReference>
<evidence type="ECO:0000256" key="2">
    <source>
        <dbReference type="ARBA" id="ARBA00004613"/>
    </source>
</evidence>
<evidence type="ECO:0000256" key="8">
    <source>
        <dbReference type="ARBA" id="ARBA00023033"/>
    </source>
</evidence>
<keyword evidence="7" id="KW-0186">Copper</keyword>
<dbReference type="InterPro" id="IPR054497">
    <property type="entry name" value="LPMO_AA14"/>
</dbReference>
<evidence type="ECO:0000256" key="9">
    <source>
        <dbReference type="ARBA" id="ARBA00023157"/>
    </source>
</evidence>
<keyword evidence="4" id="KW-0479">Metal-binding</keyword>
<protein>
    <submittedName>
        <fullName evidence="13">Uncharacterized protein</fullName>
    </submittedName>
</protein>
<dbReference type="GO" id="GO:0046872">
    <property type="term" value="F:metal ion binding"/>
    <property type="evidence" value="ECO:0007669"/>
    <property type="project" value="UniProtKB-KW"/>
</dbReference>
<evidence type="ECO:0000256" key="6">
    <source>
        <dbReference type="ARBA" id="ARBA00023002"/>
    </source>
</evidence>
<evidence type="ECO:0000256" key="12">
    <source>
        <dbReference type="SAM" id="SignalP"/>
    </source>
</evidence>
<keyword evidence="9" id="KW-1015">Disulfide bond</keyword>
<comment type="cofactor">
    <cofactor evidence="1">
        <name>Cu(2+)</name>
        <dbReference type="ChEBI" id="CHEBI:29036"/>
    </cofactor>
</comment>
<evidence type="ECO:0000313" key="14">
    <source>
        <dbReference type="Proteomes" id="UP000320762"/>
    </source>
</evidence>
<dbReference type="EMBL" id="VDMD01000021">
    <property type="protein sequence ID" value="TRM60588.1"/>
    <property type="molecule type" value="Genomic_DNA"/>
</dbReference>
<dbReference type="STRING" id="97359.A0A550C713"/>
<keyword evidence="10" id="KW-0325">Glycoprotein</keyword>
<keyword evidence="6" id="KW-0560">Oxidoreductase</keyword>
<dbReference type="AlphaFoldDB" id="A0A550C713"/>
<keyword evidence="8" id="KW-0503">Monooxygenase</keyword>